<evidence type="ECO:0000256" key="6">
    <source>
        <dbReference type="SAM" id="Phobius"/>
    </source>
</evidence>
<comment type="subcellular location">
    <subcellularLocation>
        <location evidence="1">Membrane</location>
        <topology evidence="1">Multi-pass membrane protein</topology>
    </subcellularLocation>
</comment>
<comment type="similarity">
    <text evidence="2">Belongs to the PA-phosphatase related phosphoesterase family.</text>
</comment>
<evidence type="ECO:0000259" key="7">
    <source>
        <dbReference type="SMART" id="SM00014"/>
    </source>
</evidence>
<evidence type="ECO:0000313" key="9">
    <source>
        <dbReference type="Proteomes" id="UP001610444"/>
    </source>
</evidence>
<feature type="transmembrane region" description="Helical" evidence="6">
    <location>
        <begin position="260"/>
        <end position="281"/>
    </location>
</feature>
<dbReference type="RefSeq" id="XP_070898454.1">
    <property type="nucleotide sequence ID" value="XM_071040398.1"/>
</dbReference>
<keyword evidence="9" id="KW-1185">Reference proteome</keyword>
<evidence type="ECO:0000256" key="4">
    <source>
        <dbReference type="ARBA" id="ARBA00022989"/>
    </source>
</evidence>
<dbReference type="PANTHER" id="PTHR10165:SF154">
    <property type="entry name" value="PAP2 DOMAIN PROTEIN (AFU_ORTHOLOGUE AFUA_1G09730)"/>
    <property type="match status" value="1"/>
</dbReference>
<dbReference type="InterPro" id="IPR036938">
    <property type="entry name" value="PAP2/HPO_sf"/>
</dbReference>
<evidence type="ECO:0000313" key="8">
    <source>
        <dbReference type="EMBL" id="KAL2848770.1"/>
    </source>
</evidence>
<protein>
    <submittedName>
        <fullName evidence="8">PAP2 superfamily-domain-containing protein</fullName>
    </submittedName>
</protein>
<evidence type="ECO:0000256" key="1">
    <source>
        <dbReference type="ARBA" id="ARBA00004141"/>
    </source>
</evidence>
<dbReference type="Gene3D" id="1.20.144.10">
    <property type="entry name" value="Phosphatidic acid phosphatase type 2/haloperoxidase"/>
    <property type="match status" value="1"/>
</dbReference>
<evidence type="ECO:0000256" key="2">
    <source>
        <dbReference type="ARBA" id="ARBA00008816"/>
    </source>
</evidence>
<feature type="transmembrane region" description="Helical" evidence="6">
    <location>
        <begin position="293"/>
        <end position="314"/>
    </location>
</feature>
<gene>
    <name evidence="8" type="ORF">BJX68DRAFT_238649</name>
</gene>
<accession>A0ABR4K901</accession>
<evidence type="ECO:0000256" key="5">
    <source>
        <dbReference type="ARBA" id="ARBA00023136"/>
    </source>
</evidence>
<sequence length="395" mass="42028">MFPRHQLIYKLFPNASSPATLCVLSQFPAVRMAPTPVDKGRFALLSGEGHRTSKRVVLSYIFDWICIILFAGAGAILYSITGSEHVFSLDDPLISYPLRSDTVSVITVGITCCAVPAILIAALSLLLPPPTQPHHLPWPLRLWTLHAALLGLALSLAGAFFTTSALKDIVGKPRPDLLARCAPDLSKITQYTVSGLGLRRESAPVLVSAAICTNPDRKVIRDGFAAFPSGHCTFAWAGLLYFALWLAAKFGLFSRPATAAAAPPLYLLVLAATPVGGALYISASRYMDYMHAGWDILGGSAVGIGFALLGFFWYHPRVPATAPGKDHHGALLLAYGARRRSTAFFGSGFAPASGLKSSMQRQMGFGGEEYVDIELTAVDRQGQGHGIGMSGGGSA</sequence>
<dbReference type="PANTHER" id="PTHR10165">
    <property type="entry name" value="LIPID PHOSPHATE PHOSPHATASE"/>
    <property type="match status" value="1"/>
</dbReference>
<dbReference type="InterPro" id="IPR043216">
    <property type="entry name" value="PAP-like"/>
</dbReference>
<dbReference type="EMBL" id="JBFXLR010000025">
    <property type="protein sequence ID" value="KAL2848770.1"/>
    <property type="molecule type" value="Genomic_DNA"/>
</dbReference>
<keyword evidence="4 6" id="KW-1133">Transmembrane helix</keyword>
<dbReference type="Pfam" id="PF01569">
    <property type="entry name" value="PAP2"/>
    <property type="match status" value="1"/>
</dbReference>
<dbReference type="SMART" id="SM00014">
    <property type="entry name" value="acidPPc"/>
    <property type="match status" value="1"/>
</dbReference>
<keyword evidence="3 6" id="KW-0812">Transmembrane</keyword>
<comment type="caution">
    <text evidence="8">The sequence shown here is derived from an EMBL/GenBank/DDBJ whole genome shotgun (WGS) entry which is preliminary data.</text>
</comment>
<keyword evidence="5 6" id="KW-0472">Membrane</keyword>
<feature type="domain" description="Phosphatidic acid phosphatase type 2/haloperoxidase" evidence="7">
    <location>
        <begin position="150"/>
        <end position="311"/>
    </location>
</feature>
<dbReference type="SUPFAM" id="SSF48317">
    <property type="entry name" value="Acid phosphatase/Vanadium-dependent haloperoxidase"/>
    <property type="match status" value="1"/>
</dbReference>
<proteinExistence type="inferred from homology"/>
<organism evidence="8 9">
    <name type="scientific">Aspergillus pseudodeflectus</name>
    <dbReference type="NCBI Taxonomy" id="176178"/>
    <lineage>
        <taxon>Eukaryota</taxon>
        <taxon>Fungi</taxon>
        <taxon>Dikarya</taxon>
        <taxon>Ascomycota</taxon>
        <taxon>Pezizomycotina</taxon>
        <taxon>Eurotiomycetes</taxon>
        <taxon>Eurotiomycetidae</taxon>
        <taxon>Eurotiales</taxon>
        <taxon>Aspergillaceae</taxon>
        <taxon>Aspergillus</taxon>
        <taxon>Aspergillus subgen. Nidulantes</taxon>
    </lineage>
</organism>
<dbReference type="GeneID" id="98155562"/>
<evidence type="ECO:0000256" key="3">
    <source>
        <dbReference type="ARBA" id="ARBA00022692"/>
    </source>
</evidence>
<name>A0ABR4K901_9EURO</name>
<feature type="transmembrane region" description="Helical" evidence="6">
    <location>
        <begin position="102"/>
        <end position="127"/>
    </location>
</feature>
<reference evidence="8 9" key="1">
    <citation type="submission" date="2024-07" db="EMBL/GenBank/DDBJ databases">
        <title>Section-level genome sequencing and comparative genomics of Aspergillus sections Usti and Cavernicolus.</title>
        <authorList>
            <consortium name="Lawrence Berkeley National Laboratory"/>
            <person name="Nybo J.L."/>
            <person name="Vesth T.C."/>
            <person name="Theobald S."/>
            <person name="Frisvad J.C."/>
            <person name="Larsen T.O."/>
            <person name="Kjaerboelling I."/>
            <person name="Rothschild-Mancinelli K."/>
            <person name="Lyhne E.K."/>
            <person name="Kogle M.E."/>
            <person name="Barry K."/>
            <person name="Clum A."/>
            <person name="Na H."/>
            <person name="Ledsgaard L."/>
            <person name="Lin J."/>
            <person name="Lipzen A."/>
            <person name="Kuo A."/>
            <person name="Riley R."/>
            <person name="Mondo S."/>
            <person name="LaButti K."/>
            <person name="Haridas S."/>
            <person name="Pangalinan J."/>
            <person name="Salamov A.A."/>
            <person name="Simmons B.A."/>
            <person name="Magnuson J.K."/>
            <person name="Chen J."/>
            <person name="Drula E."/>
            <person name="Henrissat B."/>
            <person name="Wiebenga A."/>
            <person name="Lubbers R.J."/>
            <person name="Gomes A.C."/>
            <person name="Macurrencykelacurrency M.R."/>
            <person name="Stajich J."/>
            <person name="Grigoriev I.V."/>
            <person name="Mortensen U.H."/>
            <person name="De vries R.P."/>
            <person name="Baker S.E."/>
            <person name="Andersen M.R."/>
        </authorList>
    </citation>
    <scope>NUCLEOTIDE SEQUENCE [LARGE SCALE GENOMIC DNA]</scope>
    <source>
        <strain evidence="8 9">CBS 756.74</strain>
    </source>
</reference>
<feature type="transmembrane region" description="Helical" evidence="6">
    <location>
        <begin position="56"/>
        <end position="81"/>
    </location>
</feature>
<dbReference type="Proteomes" id="UP001610444">
    <property type="component" value="Unassembled WGS sequence"/>
</dbReference>
<dbReference type="InterPro" id="IPR000326">
    <property type="entry name" value="PAP2/HPO"/>
</dbReference>
<feature type="transmembrane region" description="Helical" evidence="6">
    <location>
        <begin position="224"/>
        <end position="248"/>
    </location>
</feature>
<feature type="transmembrane region" description="Helical" evidence="6">
    <location>
        <begin position="147"/>
        <end position="166"/>
    </location>
</feature>